<evidence type="ECO:0008006" key="3">
    <source>
        <dbReference type="Google" id="ProtNLM"/>
    </source>
</evidence>
<evidence type="ECO:0000313" key="1">
    <source>
        <dbReference type="EMBL" id="GEL19352.1"/>
    </source>
</evidence>
<keyword evidence="2" id="KW-1185">Reference proteome</keyword>
<sequence>MVSEGFAQRRRALSERLIDALVALFLGLGSWRDEDAARFVAQAVPLVEGAQHTLAGLVAYFTAVQASEAVGVPVAPPPIPAEDVTGLRAGVTPAEVYRRPFTTVYTGLGRGLDLPTAVERGATRLQEITEMDLQQTYARAARSAMRSLPGRARPTGWRRVLVGPGNCALCVVASTQRYTLADLNPIHPGCDCTVAALYGGQEHVIEPELLERVHGAVEELTGQADRGARAPDYRKLVVSMTREHGELGPLLVRPLDRFTTAAQLPT</sequence>
<protein>
    <recommendedName>
        <fullName evidence="3">Phage head morphogenesis domain-containing protein</fullName>
    </recommendedName>
</protein>
<accession>A0A511D3J7</accession>
<dbReference type="STRING" id="1123024.GCA_000423625_02881"/>
<dbReference type="RefSeq" id="WP_051233060.1">
    <property type="nucleotide sequence ID" value="NZ_AUII01000012.1"/>
</dbReference>
<comment type="caution">
    <text evidence="1">The sequence shown here is derived from an EMBL/GenBank/DDBJ whole genome shotgun (WGS) entry which is preliminary data.</text>
</comment>
<dbReference type="OrthoDB" id="3267958at2"/>
<dbReference type="AlphaFoldDB" id="A0A511D3J7"/>
<proteinExistence type="predicted"/>
<reference evidence="1 2" key="1">
    <citation type="submission" date="2019-07" db="EMBL/GenBank/DDBJ databases">
        <title>Whole genome shotgun sequence of Pseudonocardia asaccharolytica NBRC 16224.</title>
        <authorList>
            <person name="Hosoyama A."/>
            <person name="Uohara A."/>
            <person name="Ohji S."/>
            <person name="Ichikawa N."/>
        </authorList>
    </citation>
    <scope>NUCLEOTIDE SEQUENCE [LARGE SCALE GENOMIC DNA]</scope>
    <source>
        <strain evidence="1 2">NBRC 16224</strain>
    </source>
</reference>
<evidence type="ECO:0000313" key="2">
    <source>
        <dbReference type="Proteomes" id="UP000321328"/>
    </source>
</evidence>
<name>A0A511D3J7_9PSEU</name>
<dbReference type="Proteomes" id="UP000321328">
    <property type="component" value="Unassembled WGS sequence"/>
</dbReference>
<organism evidence="1 2">
    <name type="scientific">Pseudonocardia asaccharolytica DSM 44247 = NBRC 16224</name>
    <dbReference type="NCBI Taxonomy" id="1123024"/>
    <lineage>
        <taxon>Bacteria</taxon>
        <taxon>Bacillati</taxon>
        <taxon>Actinomycetota</taxon>
        <taxon>Actinomycetes</taxon>
        <taxon>Pseudonocardiales</taxon>
        <taxon>Pseudonocardiaceae</taxon>
        <taxon>Pseudonocardia</taxon>
    </lineage>
</organism>
<dbReference type="EMBL" id="BJVI01000035">
    <property type="protein sequence ID" value="GEL19352.1"/>
    <property type="molecule type" value="Genomic_DNA"/>
</dbReference>
<gene>
    <name evidence="1" type="ORF">PA7_31890</name>
</gene>